<dbReference type="AlphaFoldDB" id="A0A8R1TM64"/>
<protein>
    <submittedName>
        <fullName evidence="1">Uncharacterized protein</fullName>
    </submittedName>
</protein>
<evidence type="ECO:0000313" key="2">
    <source>
        <dbReference type="Proteomes" id="UP000024404"/>
    </source>
</evidence>
<accession>A0A8R1TM64</accession>
<dbReference type="EMBL" id="CMVM020000390">
    <property type="status" value="NOT_ANNOTATED_CDS"/>
    <property type="molecule type" value="Genomic_DNA"/>
</dbReference>
<reference evidence="1" key="2">
    <citation type="submission" date="2022-06" db="UniProtKB">
        <authorList>
            <consortium name="EnsemblMetazoa"/>
        </authorList>
    </citation>
    <scope>IDENTIFICATION</scope>
</reference>
<dbReference type="EnsemblMetazoa" id="OVOC12013.1">
    <property type="protein sequence ID" value="OVOC12013.1"/>
    <property type="gene ID" value="WBGene00248822"/>
</dbReference>
<proteinExistence type="predicted"/>
<reference evidence="2" key="1">
    <citation type="submission" date="2013-10" db="EMBL/GenBank/DDBJ databases">
        <title>Genome sequencing of Onchocerca volvulus.</title>
        <authorList>
            <person name="Cotton J."/>
            <person name="Tsai J."/>
            <person name="Stanley E."/>
            <person name="Tracey A."/>
            <person name="Holroyd N."/>
            <person name="Lustigman S."/>
            <person name="Berriman M."/>
        </authorList>
    </citation>
    <scope>NUCLEOTIDE SEQUENCE</scope>
</reference>
<name>A0A8R1TM64_ONCVO</name>
<evidence type="ECO:0000313" key="1">
    <source>
        <dbReference type="EnsemblMetazoa" id="OVOC12013.1"/>
    </source>
</evidence>
<keyword evidence="2" id="KW-1185">Reference proteome</keyword>
<sequence>MMEPFKTQIRHKETIMTTVSESIVNYLSKLIIANKLTAEITTQDHCSFDVRQYEDTTDWPIHCFGITRMMMMPGNYQC</sequence>
<dbReference type="Proteomes" id="UP000024404">
    <property type="component" value="Unassembled WGS sequence"/>
</dbReference>
<organism evidence="1 2">
    <name type="scientific">Onchocerca volvulus</name>
    <dbReference type="NCBI Taxonomy" id="6282"/>
    <lineage>
        <taxon>Eukaryota</taxon>
        <taxon>Metazoa</taxon>
        <taxon>Ecdysozoa</taxon>
        <taxon>Nematoda</taxon>
        <taxon>Chromadorea</taxon>
        <taxon>Rhabditida</taxon>
        <taxon>Spirurina</taxon>
        <taxon>Spiruromorpha</taxon>
        <taxon>Filarioidea</taxon>
        <taxon>Onchocercidae</taxon>
        <taxon>Onchocerca</taxon>
    </lineage>
</organism>